<dbReference type="EMBL" id="CP050855">
    <property type="protein sequence ID" value="QLH64413.1"/>
    <property type="molecule type" value="Genomic_DNA"/>
</dbReference>
<dbReference type="Pfam" id="PF08125">
    <property type="entry name" value="Mannitol_dh_C"/>
    <property type="match status" value="1"/>
</dbReference>
<evidence type="ECO:0000259" key="3">
    <source>
        <dbReference type="Pfam" id="PF08125"/>
    </source>
</evidence>
<dbReference type="Proteomes" id="UP000042738">
    <property type="component" value="Chromosome"/>
</dbReference>
<dbReference type="InterPro" id="IPR050988">
    <property type="entry name" value="Mannitol_DH/Oxidoreductase"/>
</dbReference>
<organism evidence="4 5">
    <name type="scientific">Serratia symbiotica</name>
    <dbReference type="NCBI Taxonomy" id="138074"/>
    <lineage>
        <taxon>Bacteria</taxon>
        <taxon>Pseudomonadati</taxon>
        <taxon>Pseudomonadota</taxon>
        <taxon>Gammaproteobacteria</taxon>
        <taxon>Enterobacterales</taxon>
        <taxon>Yersiniaceae</taxon>
        <taxon>Serratia</taxon>
    </lineage>
</organism>
<dbReference type="GeneID" id="93737559"/>
<dbReference type="AlphaFoldDB" id="A0A068YVV9"/>
<dbReference type="NCBIfam" id="NF043014">
    <property type="entry name" value="DArabDhDalD"/>
    <property type="match status" value="1"/>
</dbReference>
<dbReference type="InterPro" id="IPR008927">
    <property type="entry name" value="6-PGluconate_DH-like_C_sf"/>
</dbReference>
<dbReference type="SUPFAM" id="SSF51735">
    <property type="entry name" value="NAD(P)-binding Rossmann-fold domains"/>
    <property type="match status" value="1"/>
</dbReference>
<evidence type="ECO:0000259" key="2">
    <source>
        <dbReference type="Pfam" id="PF01232"/>
    </source>
</evidence>
<dbReference type="STRING" id="138074.SYMBAF_10114"/>
<name>A0A068YVV9_9GAMM</name>
<dbReference type="InterPro" id="IPR050025">
    <property type="entry name" value="DalD"/>
</dbReference>
<dbReference type="Pfam" id="PF01232">
    <property type="entry name" value="Mannitol_dh"/>
    <property type="match status" value="1"/>
</dbReference>
<reference evidence="4 5" key="1">
    <citation type="journal article" date="2014" name="Genome Announc.">
        <title>Whole-Genome Sequence of Serratia symbiotica Strain CWBI-2.3T, a Free-Living Symbiont of the Black Bean Aphid Aphis fabae.</title>
        <authorList>
            <person name="Foray V."/>
            <person name="Grigorescu A.S."/>
            <person name="Sabri A."/>
            <person name="Haubruge E."/>
            <person name="Lognay G."/>
            <person name="Francis F."/>
            <person name="Fauconnier M.L."/>
            <person name="Hance T."/>
            <person name="Thonart P."/>
        </authorList>
    </citation>
    <scope>NUCLEOTIDE SEQUENCE [LARGE SCALE GENOMIC DNA]</scope>
    <source>
        <strain evidence="4">CWBI-2.3</strain>
    </source>
</reference>
<dbReference type="InterPro" id="IPR013328">
    <property type="entry name" value="6PGD_dom2"/>
</dbReference>
<dbReference type="InterPro" id="IPR013131">
    <property type="entry name" value="Mannitol_DH_N"/>
</dbReference>
<dbReference type="PANTHER" id="PTHR43362">
    <property type="entry name" value="MANNITOL DEHYDROGENASE DSF1-RELATED"/>
    <property type="match status" value="1"/>
</dbReference>
<dbReference type="Gene3D" id="3.40.50.720">
    <property type="entry name" value="NAD(P)-binding Rossmann-like Domain"/>
    <property type="match status" value="1"/>
</dbReference>
<gene>
    <name evidence="4" type="ORF">SYMBAF_13800</name>
</gene>
<evidence type="ECO:0000256" key="1">
    <source>
        <dbReference type="ARBA" id="ARBA00023002"/>
    </source>
</evidence>
<feature type="domain" description="Mannitol dehydrogenase N-terminal" evidence="2">
    <location>
        <begin position="10"/>
        <end position="255"/>
    </location>
</feature>
<evidence type="ECO:0000313" key="5">
    <source>
        <dbReference type="Proteomes" id="UP000042738"/>
    </source>
</evidence>
<protein>
    <submittedName>
        <fullName evidence="4">Mannitol dehydrogenase family protein</fullName>
    </submittedName>
</protein>
<sequence length="457" mass="51502">MTTQSGYIWLHIGLESFHRAHQAWYLHRLIAQGDARWHIAAGNIRNDAEHVVTALTAQQGRYVLETVSPEGKRIYEEITSIHKLLPWQADLQPLIAEGAKPETKVIAFTVTEGGYYLNTAHKLEVGNADLACDLQGGNKTIYGVITRILEQRMVNHASPLTLLNCDNLRHNGERFHDGLVEFLALREKHAVIDWLKANASCPNAMVDRITPRPAADLPARIKEKTGIDDKAPVMSETFIQWVVEDNFRDVRPDLEAVGVEMVKSVIPYEEAKIRILNASHSCIAWAGTLMGKQFIHESTLTDAIYAIADRYVTEDVIPRLGDNSIDLPTYRDIVLKRFTNPYIEDTNQRVAADGFSKIPAMITPTMSACYQRGVIPHATAMLPALFFVFMEQWHKGQLPYEYQDGILDADAVHAMFNAEDPIALFANDKALFGELTLREDFDVLLREKIQAIYALIR</sequence>
<dbReference type="InterPro" id="IPR000669">
    <property type="entry name" value="Mannitol_DH"/>
</dbReference>
<dbReference type="Gene3D" id="1.10.1040.10">
    <property type="entry name" value="N-(1-d-carboxylethyl)-l-norvaline Dehydrogenase, domain 2"/>
    <property type="match status" value="1"/>
</dbReference>
<dbReference type="GO" id="GO:0042840">
    <property type="term" value="P:D-glucuronate catabolic process"/>
    <property type="evidence" value="ECO:0007669"/>
    <property type="project" value="TreeGrafter"/>
</dbReference>
<dbReference type="RefSeq" id="WP_040262666.1">
    <property type="nucleotide sequence ID" value="NZ_CP050855.1"/>
</dbReference>
<dbReference type="GO" id="GO:0008866">
    <property type="term" value="F:fructuronate reductase activity"/>
    <property type="evidence" value="ECO:0007669"/>
    <property type="project" value="TreeGrafter"/>
</dbReference>
<keyword evidence="1" id="KW-0560">Oxidoreductase</keyword>
<dbReference type="PANTHER" id="PTHR43362:SF7">
    <property type="entry name" value="D-MANNONATE OXIDOREDUCTASE"/>
    <property type="match status" value="1"/>
</dbReference>
<dbReference type="InterPro" id="IPR013118">
    <property type="entry name" value="Mannitol_DH_C"/>
</dbReference>
<evidence type="ECO:0000313" key="4">
    <source>
        <dbReference type="EMBL" id="QLH64413.1"/>
    </source>
</evidence>
<dbReference type="InterPro" id="IPR036291">
    <property type="entry name" value="NAD(P)-bd_dom_sf"/>
</dbReference>
<proteinExistence type="predicted"/>
<dbReference type="PRINTS" id="PR00084">
    <property type="entry name" value="MTLDHDRGNASE"/>
</dbReference>
<feature type="domain" description="Mannitol dehydrogenase C-terminal" evidence="3">
    <location>
        <begin position="265"/>
        <end position="446"/>
    </location>
</feature>
<dbReference type="SUPFAM" id="SSF48179">
    <property type="entry name" value="6-phosphogluconate dehydrogenase C-terminal domain-like"/>
    <property type="match status" value="1"/>
</dbReference>
<accession>A0A068YVV9</accession>